<name>A0ABM9HHR9_9BACT</name>
<evidence type="ECO:0000256" key="4">
    <source>
        <dbReference type="ARBA" id="ARBA00023274"/>
    </source>
</evidence>
<evidence type="ECO:0000256" key="2">
    <source>
        <dbReference type="ARBA" id="ARBA00022884"/>
    </source>
</evidence>
<dbReference type="Pfam" id="PF14693">
    <property type="entry name" value="Ribosomal_TL5_C"/>
    <property type="match status" value="1"/>
</dbReference>
<evidence type="ECO:0000259" key="7">
    <source>
        <dbReference type="Pfam" id="PF01386"/>
    </source>
</evidence>
<accession>A0ABM9HHR9</accession>
<gene>
    <name evidence="5 9" type="primary">rplY</name>
    <name evidence="5" type="synonym">ctc</name>
    <name evidence="9" type="ORF">NSPWAT_2745</name>
</gene>
<evidence type="ECO:0000259" key="8">
    <source>
        <dbReference type="Pfam" id="PF14693"/>
    </source>
</evidence>
<comment type="subunit">
    <text evidence="5">Part of the 50S ribosomal subunit; part of the 5S rRNA/L5/L18/L25 subcomplex. Contacts the 5S rRNA. Binds to the 5S rRNA independently of L5 and L18.</text>
</comment>
<comment type="function">
    <text evidence="5">This is one of the proteins that binds to the 5S RNA in the ribosome where it forms part of the central protuberance.</text>
</comment>
<evidence type="ECO:0000256" key="5">
    <source>
        <dbReference type="HAMAP-Rule" id="MF_01334"/>
    </source>
</evidence>
<dbReference type="InterPro" id="IPR011035">
    <property type="entry name" value="Ribosomal_bL25/Gln-tRNA_synth"/>
</dbReference>
<dbReference type="HAMAP" id="MF_01334">
    <property type="entry name" value="Ribosomal_bL25_CTC"/>
    <property type="match status" value="1"/>
</dbReference>
<dbReference type="Gene3D" id="2.170.120.20">
    <property type="entry name" value="Ribosomal protein L25, beta domain"/>
    <property type="match status" value="1"/>
</dbReference>
<dbReference type="InterPro" id="IPR029751">
    <property type="entry name" value="Ribosomal_L25_dom"/>
</dbReference>
<keyword evidence="1 5" id="KW-0699">rRNA-binding</keyword>
<keyword evidence="4 5" id="KW-0687">Ribonucleoprotein</keyword>
<proteinExistence type="inferred from homology"/>
<evidence type="ECO:0000313" key="9">
    <source>
        <dbReference type="EMBL" id="CAI2719601.1"/>
    </source>
</evidence>
<evidence type="ECO:0000256" key="1">
    <source>
        <dbReference type="ARBA" id="ARBA00022730"/>
    </source>
</evidence>
<evidence type="ECO:0000256" key="6">
    <source>
        <dbReference type="SAM" id="MobiDB-lite"/>
    </source>
</evidence>
<keyword evidence="3 5" id="KW-0689">Ribosomal protein</keyword>
<dbReference type="Proteomes" id="UP001157733">
    <property type="component" value="Chromosome"/>
</dbReference>
<keyword evidence="2 5" id="KW-0694">RNA-binding</keyword>
<feature type="region of interest" description="Disordered" evidence="6">
    <location>
        <begin position="183"/>
        <end position="217"/>
    </location>
</feature>
<dbReference type="NCBIfam" id="TIGR00731">
    <property type="entry name" value="bL25_bact_ctc"/>
    <property type="match status" value="1"/>
</dbReference>
<dbReference type="PANTHER" id="PTHR33284:SF1">
    <property type="entry name" value="RIBOSOMAL PROTEIN L25_GLN-TRNA SYNTHETASE, ANTI-CODON-BINDING DOMAIN-CONTAINING PROTEIN"/>
    <property type="match status" value="1"/>
</dbReference>
<feature type="compositionally biased region" description="Low complexity" evidence="6">
    <location>
        <begin position="207"/>
        <end position="217"/>
    </location>
</feature>
<evidence type="ECO:0000256" key="3">
    <source>
        <dbReference type="ARBA" id="ARBA00022980"/>
    </source>
</evidence>
<organism evidence="9 10">
    <name type="scientific">Nitrospina watsonii</name>
    <dbReference type="NCBI Taxonomy" id="1323948"/>
    <lineage>
        <taxon>Bacteria</taxon>
        <taxon>Pseudomonadati</taxon>
        <taxon>Nitrospinota/Tectimicrobiota group</taxon>
        <taxon>Nitrospinota</taxon>
        <taxon>Nitrospinia</taxon>
        <taxon>Nitrospinales</taxon>
        <taxon>Nitrospinaceae</taxon>
        <taxon>Nitrospina</taxon>
    </lineage>
</organism>
<protein>
    <recommendedName>
        <fullName evidence="5">Large ribosomal subunit protein bL25</fullName>
    </recommendedName>
    <alternativeName>
        <fullName evidence="5">General stress protein CTC</fullName>
    </alternativeName>
</protein>
<feature type="compositionally biased region" description="Acidic residues" evidence="6">
    <location>
        <begin position="188"/>
        <end position="203"/>
    </location>
</feature>
<dbReference type="RefSeq" id="WP_282012421.1">
    <property type="nucleotide sequence ID" value="NZ_OX336137.1"/>
</dbReference>
<dbReference type="InterPro" id="IPR001021">
    <property type="entry name" value="Ribosomal_bL25_long"/>
</dbReference>
<dbReference type="SUPFAM" id="SSF50715">
    <property type="entry name" value="Ribosomal protein L25-like"/>
    <property type="match status" value="1"/>
</dbReference>
<feature type="domain" description="Large ribosomal subunit protein bL25 L25" evidence="7">
    <location>
        <begin position="5"/>
        <end position="93"/>
    </location>
</feature>
<feature type="domain" description="Large ribosomal subunit protein bL25 beta" evidence="8">
    <location>
        <begin position="101"/>
        <end position="182"/>
    </location>
</feature>
<reference evidence="9 10" key="1">
    <citation type="submission" date="2022-09" db="EMBL/GenBank/DDBJ databases">
        <authorList>
            <person name="Kop L."/>
        </authorList>
    </citation>
    <scope>NUCLEOTIDE SEQUENCE [LARGE SCALE GENOMIC DNA]</scope>
    <source>
        <strain evidence="9 10">347</strain>
    </source>
</reference>
<dbReference type="PANTHER" id="PTHR33284">
    <property type="entry name" value="RIBOSOMAL PROTEIN L25/GLN-TRNA SYNTHETASE, ANTI-CODON-BINDING DOMAIN-CONTAINING PROTEIN"/>
    <property type="match status" value="1"/>
</dbReference>
<dbReference type="CDD" id="cd00495">
    <property type="entry name" value="Ribosomal_L25_TL5_CTC"/>
    <property type="match status" value="1"/>
</dbReference>
<comment type="similarity">
    <text evidence="5">Belongs to the bacterial ribosomal protein bL25 family. CTC subfamily.</text>
</comment>
<sequence length="217" mass="23773">MSKELNGTIRSQRGTAANRILRGEGSVPGVVYGQQDPVAVTINHKELRKLIEAYGTNTLMTLSVEGDSVPKRTVIIKDHQTHPIKEGWVHVDFYEVDMTEEIKTVVPILLEGKSPAEKLGGIVQQSLDELHIRCLPGNIPHDIKVDMTKVEMDQVVHVSDLTLPADIEVIDDPEEAVVSIHEVKEEVEKTEEEEAAEAGEAEEGEKAAAPAEGKSES</sequence>
<dbReference type="InterPro" id="IPR020057">
    <property type="entry name" value="Ribosomal_bL25_b-dom"/>
</dbReference>
<dbReference type="InterPro" id="IPR037121">
    <property type="entry name" value="Ribosomal_bL25_C"/>
</dbReference>
<dbReference type="GO" id="GO:0005840">
    <property type="term" value="C:ribosome"/>
    <property type="evidence" value="ECO:0007669"/>
    <property type="project" value="UniProtKB-KW"/>
</dbReference>
<dbReference type="EMBL" id="OX336137">
    <property type="protein sequence ID" value="CAI2719601.1"/>
    <property type="molecule type" value="Genomic_DNA"/>
</dbReference>
<keyword evidence="10" id="KW-1185">Reference proteome</keyword>
<dbReference type="InterPro" id="IPR020056">
    <property type="entry name" value="Rbsml_bL25/Gln-tRNA_synth_N"/>
</dbReference>
<dbReference type="Gene3D" id="2.40.240.10">
    <property type="entry name" value="Ribosomal Protein L25, Chain P"/>
    <property type="match status" value="1"/>
</dbReference>
<dbReference type="InterPro" id="IPR020930">
    <property type="entry name" value="Ribosomal_uL5_bac-type"/>
</dbReference>
<evidence type="ECO:0000313" key="10">
    <source>
        <dbReference type="Proteomes" id="UP001157733"/>
    </source>
</evidence>
<dbReference type="Pfam" id="PF01386">
    <property type="entry name" value="Ribosomal_L25p"/>
    <property type="match status" value="1"/>
</dbReference>